<comment type="similarity">
    <text evidence="1">Belongs to the LysR transcriptional regulatory family.</text>
</comment>
<comment type="caution">
    <text evidence="7">The sequence shown here is derived from an EMBL/GenBank/DDBJ whole genome shotgun (WGS) entry which is preliminary data.</text>
</comment>
<dbReference type="PANTHER" id="PTHR30346">
    <property type="entry name" value="TRANSCRIPTIONAL DUAL REGULATOR HCAR-RELATED"/>
    <property type="match status" value="1"/>
</dbReference>
<dbReference type="PRINTS" id="PR00039">
    <property type="entry name" value="HTHLYSR"/>
</dbReference>
<sequence length="331" mass="36689">MMLGFRKNHSHELLREDANGTAMTLTELRYIVTLAQERHFGRAAERCHVSQPTLSVAVKKLEDELETPLFERSKSTVQVTPLGEKIIAQAQRVLEQSSLIFELASTGKDQLANPLRIGAIYTIGPYLFPHLVPALANAAPQMPLYIEEGMTGTLRAKLRSGELDVIIVALPFTETDVVTKAIYDEAFEVLMPANHRWVERESINKEDLLEERLLLLGEGHCFRDQILEACPAITQKLNSPNNTLIAEGGSLETIRHMVASRLGITVLPQSALGTNQYENAMLVSRPFAEPAPSRTVAIAWRASFPRPKAIEALIQAISHCQQPTKTVKSVP</sequence>
<name>A0A0F9XY17_9ZZZZ</name>
<dbReference type="Gene3D" id="3.40.190.10">
    <property type="entry name" value="Periplasmic binding protein-like II"/>
    <property type="match status" value="2"/>
</dbReference>
<dbReference type="InterPro" id="IPR036390">
    <property type="entry name" value="WH_DNA-bd_sf"/>
</dbReference>
<evidence type="ECO:0000256" key="1">
    <source>
        <dbReference type="ARBA" id="ARBA00009437"/>
    </source>
</evidence>
<protein>
    <recommendedName>
        <fullName evidence="6">HTH lysR-type domain-containing protein</fullName>
    </recommendedName>
</protein>
<keyword evidence="3" id="KW-0238">DNA-binding</keyword>
<gene>
    <name evidence="7" type="ORF">LCGC14_0086800</name>
</gene>
<dbReference type="GO" id="GO:0003677">
    <property type="term" value="F:DNA binding"/>
    <property type="evidence" value="ECO:0007669"/>
    <property type="project" value="UniProtKB-KW"/>
</dbReference>
<dbReference type="SUPFAM" id="SSF46785">
    <property type="entry name" value="Winged helix' DNA-binding domain"/>
    <property type="match status" value="1"/>
</dbReference>
<keyword evidence="5" id="KW-0804">Transcription</keyword>
<dbReference type="Pfam" id="PF03466">
    <property type="entry name" value="LysR_substrate"/>
    <property type="match status" value="1"/>
</dbReference>
<dbReference type="PROSITE" id="PS50931">
    <property type="entry name" value="HTH_LYSR"/>
    <property type="match status" value="1"/>
</dbReference>
<dbReference type="SUPFAM" id="SSF53850">
    <property type="entry name" value="Periplasmic binding protein-like II"/>
    <property type="match status" value="1"/>
</dbReference>
<evidence type="ECO:0000256" key="4">
    <source>
        <dbReference type="ARBA" id="ARBA00023159"/>
    </source>
</evidence>
<reference evidence="7" key="1">
    <citation type="journal article" date="2015" name="Nature">
        <title>Complex archaea that bridge the gap between prokaryotes and eukaryotes.</title>
        <authorList>
            <person name="Spang A."/>
            <person name="Saw J.H."/>
            <person name="Jorgensen S.L."/>
            <person name="Zaremba-Niedzwiedzka K."/>
            <person name="Martijn J."/>
            <person name="Lind A.E."/>
            <person name="van Eijk R."/>
            <person name="Schleper C."/>
            <person name="Guy L."/>
            <person name="Ettema T.J."/>
        </authorList>
    </citation>
    <scope>NUCLEOTIDE SEQUENCE</scope>
</reference>
<dbReference type="GO" id="GO:0003700">
    <property type="term" value="F:DNA-binding transcription factor activity"/>
    <property type="evidence" value="ECO:0007669"/>
    <property type="project" value="InterPro"/>
</dbReference>
<evidence type="ECO:0000256" key="3">
    <source>
        <dbReference type="ARBA" id="ARBA00023125"/>
    </source>
</evidence>
<organism evidence="7">
    <name type="scientific">marine sediment metagenome</name>
    <dbReference type="NCBI Taxonomy" id="412755"/>
    <lineage>
        <taxon>unclassified sequences</taxon>
        <taxon>metagenomes</taxon>
        <taxon>ecological metagenomes</taxon>
    </lineage>
</organism>
<keyword evidence="2" id="KW-0805">Transcription regulation</keyword>
<evidence type="ECO:0000313" key="7">
    <source>
        <dbReference type="EMBL" id="KKO04322.1"/>
    </source>
</evidence>
<evidence type="ECO:0000256" key="2">
    <source>
        <dbReference type="ARBA" id="ARBA00023015"/>
    </source>
</evidence>
<dbReference type="PANTHER" id="PTHR30346:SF26">
    <property type="entry name" value="HYDROGEN PEROXIDE-INDUCIBLE GENES ACTIVATOR"/>
    <property type="match status" value="1"/>
</dbReference>
<evidence type="ECO:0000259" key="6">
    <source>
        <dbReference type="PROSITE" id="PS50931"/>
    </source>
</evidence>
<dbReference type="GO" id="GO:0032993">
    <property type="term" value="C:protein-DNA complex"/>
    <property type="evidence" value="ECO:0007669"/>
    <property type="project" value="TreeGrafter"/>
</dbReference>
<dbReference type="AlphaFoldDB" id="A0A0F9XY17"/>
<dbReference type="CDD" id="cd08411">
    <property type="entry name" value="PBP2_OxyR"/>
    <property type="match status" value="1"/>
</dbReference>
<dbReference type="InterPro" id="IPR005119">
    <property type="entry name" value="LysR_subst-bd"/>
</dbReference>
<dbReference type="Gene3D" id="1.10.10.10">
    <property type="entry name" value="Winged helix-like DNA-binding domain superfamily/Winged helix DNA-binding domain"/>
    <property type="match status" value="1"/>
</dbReference>
<dbReference type="Pfam" id="PF00126">
    <property type="entry name" value="HTH_1"/>
    <property type="match status" value="1"/>
</dbReference>
<dbReference type="EMBL" id="LAZR01000023">
    <property type="protein sequence ID" value="KKO04322.1"/>
    <property type="molecule type" value="Genomic_DNA"/>
</dbReference>
<dbReference type="InterPro" id="IPR000847">
    <property type="entry name" value="LysR_HTH_N"/>
</dbReference>
<proteinExistence type="inferred from homology"/>
<evidence type="ECO:0000256" key="5">
    <source>
        <dbReference type="ARBA" id="ARBA00023163"/>
    </source>
</evidence>
<keyword evidence="4" id="KW-0010">Activator</keyword>
<dbReference type="FunFam" id="1.10.10.10:FF:000001">
    <property type="entry name" value="LysR family transcriptional regulator"/>
    <property type="match status" value="1"/>
</dbReference>
<accession>A0A0F9XY17</accession>
<feature type="domain" description="HTH lysR-type" evidence="6">
    <location>
        <begin position="23"/>
        <end position="80"/>
    </location>
</feature>
<dbReference type="InterPro" id="IPR036388">
    <property type="entry name" value="WH-like_DNA-bd_sf"/>
</dbReference>